<dbReference type="GO" id="GO:0045022">
    <property type="term" value="P:early endosome to late endosome transport"/>
    <property type="evidence" value="ECO:0007669"/>
    <property type="project" value="EnsemblFungi"/>
</dbReference>
<accession>A0A1E3QJ58</accession>
<keyword evidence="3" id="KW-1185">Reference proteome</keyword>
<name>A0A1E3QJ58_9ASCO</name>
<proteinExistence type="predicted"/>
<gene>
    <name evidence="2" type="ORF">BABINDRAFT_16434</name>
</gene>
<dbReference type="OrthoDB" id="342131at2759"/>
<dbReference type="Proteomes" id="UP000094336">
    <property type="component" value="Unassembled WGS sequence"/>
</dbReference>
<dbReference type="SUPFAM" id="SSF50978">
    <property type="entry name" value="WD40 repeat-like"/>
    <property type="match status" value="1"/>
</dbReference>
<dbReference type="PANTHER" id="PTHR13950">
    <property type="entry name" value="RABCONNECTIN-RELATED"/>
    <property type="match status" value="1"/>
</dbReference>
<evidence type="ECO:0000259" key="1">
    <source>
        <dbReference type="Pfam" id="PF12234"/>
    </source>
</evidence>
<dbReference type="Gene3D" id="2.130.10.10">
    <property type="entry name" value="YVTN repeat-like/Quinoprotein amine dehydrogenase"/>
    <property type="match status" value="1"/>
</dbReference>
<dbReference type="GeneID" id="30148102"/>
<feature type="domain" description="RAVE complex protein Rav1 C-terminal" evidence="1">
    <location>
        <begin position="548"/>
        <end position="1159"/>
    </location>
</feature>
<dbReference type="SMART" id="SM00320">
    <property type="entry name" value="WD40"/>
    <property type="match status" value="4"/>
</dbReference>
<organism evidence="2 3">
    <name type="scientific">Babjeviella inositovora NRRL Y-12698</name>
    <dbReference type="NCBI Taxonomy" id="984486"/>
    <lineage>
        <taxon>Eukaryota</taxon>
        <taxon>Fungi</taxon>
        <taxon>Dikarya</taxon>
        <taxon>Ascomycota</taxon>
        <taxon>Saccharomycotina</taxon>
        <taxon>Pichiomycetes</taxon>
        <taxon>Serinales incertae sedis</taxon>
        <taxon>Babjeviella</taxon>
    </lineage>
</organism>
<dbReference type="InterPro" id="IPR015943">
    <property type="entry name" value="WD40/YVTN_repeat-like_dom_sf"/>
</dbReference>
<dbReference type="EMBL" id="KV454440">
    <property type="protein sequence ID" value="ODQ77484.1"/>
    <property type="molecule type" value="Genomic_DNA"/>
</dbReference>
<protein>
    <recommendedName>
        <fullName evidence="1">RAVE complex protein Rav1 C-terminal domain-containing protein</fullName>
    </recommendedName>
</protein>
<dbReference type="GO" id="GO:0043291">
    <property type="term" value="C:RAVE complex"/>
    <property type="evidence" value="ECO:0007669"/>
    <property type="project" value="EnsemblFungi"/>
</dbReference>
<reference evidence="3" key="1">
    <citation type="submission" date="2016-05" db="EMBL/GenBank/DDBJ databases">
        <title>Comparative genomics of biotechnologically important yeasts.</title>
        <authorList>
            <consortium name="DOE Joint Genome Institute"/>
            <person name="Riley R."/>
            <person name="Haridas S."/>
            <person name="Wolfe K.H."/>
            <person name="Lopes M.R."/>
            <person name="Hittinger C.T."/>
            <person name="Goker M."/>
            <person name="Salamov A."/>
            <person name="Wisecaver J."/>
            <person name="Long T.M."/>
            <person name="Aerts A.L."/>
            <person name="Barry K."/>
            <person name="Choi C."/>
            <person name="Clum A."/>
            <person name="Coughlan A.Y."/>
            <person name="Deshpande S."/>
            <person name="Douglass A.P."/>
            <person name="Hanson S.J."/>
            <person name="Klenk H.-P."/>
            <person name="Labutti K."/>
            <person name="Lapidus A."/>
            <person name="Lindquist E."/>
            <person name="Lipzen A."/>
            <person name="Meier-Kolthoff J.P."/>
            <person name="Ohm R.A."/>
            <person name="Otillar R.P."/>
            <person name="Pangilinan J."/>
            <person name="Peng Y."/>
            <person name="Rokas A."/>
            <person name="Rosa C.A."/>
            <person name="Scheuner C."/>
            <person name="Sibirny A.A."/>
            <person name="Slot J.C."/>
            <person name="Stielow J.B."/>
            <person name="Sun H."/>
            <person name="Kurtzman C.P."/>
            <person name="Blackwell M."/>
            <person name="Grigoriev I.V."/>
            <person name="Jeffries T.W."/>
        </authorList>
    </citation>
    <scope>NUCLEOTIDE SEQUENCE [LARGE SCALE GENOMIC DNA]</scope>
    <source>
        <strain evidence="3">NRRL Y-12698</strain>
    </source>
</reference>
<feature type="non-terminal residue" evidence="2">
    <location>
        <position position="1167"/>
    </location>
</feature>
<dbReference type="Pfam" id="PF12234">
    <property type="entry name" value="Rav1p_C"/>
    <property type="match status" value="1"/>
</dbReference>
<dbReference type="AlphaFoldDB" id="A0A1E3QJ58"/>
<dbReference type="InterPro" id="IPR001680">
    <property type="entry name" value="WD40_rpt"/>
</dbReference>
<evidence type="ECO:0000313" key="3">
    <source>
        <dbReference type="Proteomes" id="UP000094336"/>
    </source>
</evidence>
<dbReference type="GO" id="GO:0043254">
    <property type="term" value="P:regulation of protein-containing complex assembly"/>
    <property type="evidence" value="ECO:0007669"/>
    <property type="project" value="EnsemblFungi"/>
</dbReference>
<dbReference type="GO" id="GO:0007035">
    <property type="term" value="P:vacuolar acidification"/>
    <property type="evidence" value="ECO:0007669"/>
    <property type="project" value="EnsemblFungi"/>
</dbReference>
<dbReference type="PANTHER" id="PTHR13950:SF9">
    <property type="entry name" value="RABCONNECTIN-3A"/>
    <property type="match status" value="1"/>
</dbReference>
<dbReference type="GO" id="GO:0070072">
    <property type="term" value="P:vacuolar proton-transporting V-type ATPase complex assembly"/>
    <property type="evidence" value="ECO:0007669"/>
    <property type="project" value="EnsemblFungi"/>
</dbReference>
<dbReference type="InterPro" id="IPR022033">
    <property type="entry name" value="Rav1p_C"/>
</dbReference>
<dbReference type="STRING" id="984486.A0A1E3QJ58"/>
<dbReference type="RefSeq" id="XP_018982812.1">
    <property type="nucleotide sequence ID" value="XM_019130249.1"/>
</dbReference>
<evidence type="ECO:0000313" key="2">
    <source>
        <dbReference type="EMBL" id="ODQ77484.1"/>
    </source>
</evidence>
<dbReference type="InterPro" id="IPR036322">
    <property type="entry name" value="WD40_repeat_dom_sf"/>
</dbReference>
<dbReference type="InterPro" id="IPR052208">
    <property type="entry name" value="DmX-like/RAVE_component"/>
</dbReference>
<sequence length="1167" mass="130313">MTLNFIPGEPNATVQATAQAKWKTHSLLAYCSGNNLIVLSSDLCNLQTIYLPGDARAVDIHARSGRIAVAVGAQVAVFRPAQEYMALPRWIPDITVVNPRDNSSVNCLHWGNTDLVVGSDASLALWSFRDEFGVTLHSLCWSMEQPNPVYMVKLTPQATQIAVISKYDRLVKVWNRNSFDSELTFFDLVYLKHPACVTSLRWRSNGSGTETLYTVAVDGVLRVWASYEVDCFHNVSQWGSLAFGTGFVLVLDKLLLGFSDVVLVVKDGQVRVYHVSNVALDPPKLVTFDQVAERRIMAATFPKSAKLVVFAEPLVRDNGDLSIVVHDLVGGTIRHNSLNLAKMLLGASNGFVDLNLEHMFTGHTKSVQQVLRTFDGSAMLSISRFNENCVWVPLSLHSSEGYTGTTLAKKSLVFTASPIRKAVILDDGTRPQVVALLCDGIQLWDACAKIAQLRASLPLDAGDPLCFLDLPEADKGLVHVVAIYDELVRSWEVDLRTYSISEFPVDPLPEIETIHRLAIVDPVGWKVDLNNENNRDVLSVIDRNGVFRSFSAMVGDSISWIETCRLETGMVDVSALRGSSVKKVAIVDAQGRSLTIWDTQRKVLEYEEMFEENDVRGDKTDSILSVGFASHILMYCQLRYDYTNSMPSFTPIKRIDIDYTTHTIGDSLWLKDGTLVVAAGNQFFVSDRQLDLTHDPVTAKSLSSRIITHNDIFHLCAVLNGPLPVYHPQFLIQCLFLNQSELVKTVLLRLYKFLRKLDLDPNASLNDIQSTLGLNLEKSLDLQGSLSPHGSGENSFTDFNDAFSLALVQKLTRVSLPYLTRHQQSTLVSVVEILLEIEKHSRSLDVNGLRFFIGLKLYQYHRATQEAVSIRDINWALHSENKEALLQLTRSVAGPEGWASAKATGLAYWLPRDSLAQHFEAVARAEFTRARSPAGCGIFYLSLKRKQIWLGLWKTCVGHPEQLKMMLFLKNDFRIERWRTAALKNAFVLLGKHRYVDSACFFLLADSIKDACSVIARKMDDIALAIAVARVYDGDSGPALRALLETEVLPEAVVLGDRWTTSWVFWILGDKRKAIQLLLRVPADMVADLTAVQCARVERGSQNFLQHDPLLLILFANLRHKDVHYLHGSAEVSPAEEFDAIVNVAQIYERMGCEYLALAVLKNWSFV</sequence>